<keyword evidence="5" id="KW-0735">Signal-anchor</keyword>
<dbReference type="PANTHER" id="PTHR12129">
    <property type="entry name" value="HEPARAN SULFATE 2-O-SULFOTRANSFERASE"/>
    <property type="match status" value="1"/>
</dbReference>
<evidence type="ECO:0000256" key="3">
    <source>
        <dbReference type="ARBA" id="ARBA00022679"/>
    </source>
</evidence>
<dbReference type="OrthoDB" id="1407035at2"/>
<keyword evidence="3" id="KW-0808">Transferase</keyword>
<evidence type="ECO:0000256" key="1">
    <source>
        <dbReference type="ARBA" id="ARBA00004323"/>
    </source>
</evidence>
<evidence type="ECO:0000256" key="7">
    <source>
        <dbReference type="ARBA" id="ARBA00023034"/>
    </source>
</evidence>
<keyword evidence="8" id="KW-0472">Membrane</keyword>
<evidence type="ECO:0000256" key="6">
    <source>
        <dbReference type="ARBA" id="ARBA00022989"/>
    </source>
</evidence>
<keyword evidence="4" id="KW-0812">Transmembrane</keyword>
<dbReference type="GO" id="GO:0008146">
    <property type="term" value="F:sulfotransferase activity"/>
    <property type="evidence" value="ECO:0007669"/>
    <property type="project" value="InterPro"/>
</dbReference>
<sequence length="272" mass="32407">MAIRFLFIRKSKPYQYLKDKFLYGRAYIQYKLNPYPEEVGENPIFIFNHIPKCGGTSLVLILGKWFYLRKDYSPLDIKYPNRNDFLDAYENFKNSQPEIFYLKPWEIIVGHYYISEIRLSERFPGIYNNLNVNKITFVRDPLSHHLSLFKFGKERGHNFVKGMELTDYLHEDSNYMAKSLECTQENYKSIIDSYFFVGIVERYDDSIKVLSKLLGKDQRIDIPNKNTTNSKSLYQNLSKEDIDLFKINNSLDYNIYNYCNSIFNNNYCNILD</sequence>
<dbReference type="Proteomes" id="UP000003919">
    <property type="component" value="Unassembled WGS sequence"/>
</dbReference>
<evidence type="ECO:0000313" key="10">
    <source>
        <dbReference type="EMBL" id="EAZ82440.1"/>
    </source>
</evidence>
<keyword evidence="9" id="KW-0325">Glycoprotein</keyword>
<dbReference type="EMBL" id="AAXU02000001">
    <property type="protein sequence ID" value="EAZ82440.1"/>
    <property type="molecule type" value="Genomic_DNA"/>
</dbReference>
<evidence type="ECO:0000256" key="5">
    <source>
        <dbReference type="ARBA" id="ARBA00022968"/>
    </source>
</evidence>
<keyword evidence="11" id="KW-1185">Reference proteome</keyword>
<comment type="similarity">
    <text evidence="2">Belongs to the sulfotransferase 3 family.</text>
</comment>
<gene>
    <name evidence="10" type="ORF">ALPR1_09505</name>
</gene>
<dbReference type="RefSeq" id="WP_008200108.1">
    <property type="nucleotide sequence ID" value="NZ_CM001023.1"/>
</dbReference>
<dbReference type="PANTHER" id="PTHR12129:SF15">
    <property type="entry name" value="URONYL 2-SULFOTRANSFERASE"/>
    <property type="match status" value="1"/>
</dbReference>
<dbReference type="GO" id="GO:0016020">
    <property type="term" value="C:membrane"/>
    <property type="evidence" value="ECO:0007669"/>
    <property type="project" value="InterPro"/>
</dbReference>
<evidence type="ECO:0000256" key="8">
    <source>
        <dbReference type="ARBA" id="ARBA00023136"/>
    </source>
</evidence>
<comment type="subcellular location">
    <subcellularLocation>
        <location evidence="1">Golgi apparatus membrane</location>
        <topology evidence="1">Single-pass type II membrane protein</topology>
    </subcellularLocation>
</comment>
<dbReference type="InterPro" id="IPR007734">
    <property type="entry name" value="Heparan_SO4_2-O-STrfase"/>
</dbReference>
<dbReference type="eggNOG" id="ENOG5030IXE">
    <property type="taxonomic scope" value="Bacteria"/>
</dbReference>
<keyword evidence="7" id="KW-0333">Golgi apparatus</keyword>
<evidence type="ECO:0000256" key="4">
    <source>
        <dbReference type="ARBA" id="ARBA00022692"/>
    </source>
</evidence>
<keyword evidence="6" id="KW-1133">Transmembrane helix</keyword>
<reference evidence="10 11" key="1">
    <citation type="journal article" date="2011" name="J. Bacteriol.">
        <title>Complete genome sequence of Algoriphagus sp. PR1, bacterial prey of a colony-forming choanoflagellate.</title>
        <authorList>
            <person name="Alegado R.A."/>
            <person name="Ferriera S."/>
            <person name="Nusbaum C."/>
            <person name="Young S.K."/>
            <person name="Zeng Q."/>
            <person name="Imamovic A."/>
            <person name="Fairclough S.R."/>
            <person name="King N."/>
        </authorList>
    </citation>
    <scope>NUCLEOTIDE SEQUENCE [LARGE SCALE GENOMIC DNA]</scope>
    <source>
        <strain evidence="10 11">PR1</strain>
    </source>
</reference>
<dbReference type="InterPro" id="IPR005331">
    <property type="entry name" value="Sulfotransferase"/>
</dbReference>
<protein>
    <recommendedName>
        <fullName evidence="12">Sulfotransferase family protein</fullName>
    </recommendedName>
</protein>
<evidence type="ECO:0000256" key="2">
    <source>
        <dbReference type="ARBA" id="ARBA00010569"/>
    </source>
</evidence>
<proteinExistence type="inferred from homology"/>
<dbReference type="Pfam" id="PF03567">
    <property type="entry name" value="Sulfotransfer_2"/>
    <property type="match status" value="1"/>
</dbReference>
<organism evidence="10 11">
    <name type="scientific">Algoriphagus machipongonensis</name>
    <dbReference type="NCBI Taxonomy" id="388413"/>
    <lineage>
        <taxon>Bacteria</taxon>
        <taxon>Pseudomonadati</taxon>
        <taxon>Bacteroidota</taxon>
        <taxon>Cytophagia</taxon>
        <taxon>Cytophagales</taxon>
        <taxon>Cyclobacteriaceae</taxon>
        <taxon>Algoriphagus</taxon>
    </lineage>
</organism>
<comment type="caution">
    <text evidence="10">The sequence shown here is derived from an EMBL/GenBank/DDBJ whole genome shotgun (WGS) entry which is preliminary data.</text>
</comment>
<evidence type="ECO:0000313" key="11">
    <source>
        <dbReference type="Proteomes" id="UP000003919"/>
    </source>
</evidence>
<accession>A3HRH2</accession>
<dbReference type="InterPro" id="IPR027417">
    <property type="entry name" value="P-loop_NTPase"/>
</dbReference>
<dbReference type="AlphaFoldDB" id="A3HRH2"/>
<dbReference type="SUPFAM" id="SSF52540">
    <property type="entry name" value="P-loop containing nucleoside triphosphate hydrolases"/>
    <property type="match status" value="1"/>
</dbReference>
<dbReference type="Gene3D" id="3.40.50.300">
    <property type="entry name" value="P-loop containing nucleotide triphosphate hydrolases"/>
    <property type="match status" value="1"/>
</dbReference>
<evidence type="ECO:0008006" key="12">
    <source>
        <dbReference type="Google" id="ProtNLM"/>
    </source>
</evidence>
<dbReference type="STRING" id="388413.ALPR1_09505"/>
<name>A3HRH2_9BACT</name>
<dbReference type="HOGENOM" id="CLU_054547_0_0_10"/>
<evidence type="ECO:0000256" key="9">
    <source>
        <dbReference type="ARBA" id="ARBA00023180"/>
    </source>
</evidence>